<feature type="region of interest" description="Disordered" evidence="1">
    <location>
        <begin position="204"/>
        <end position="369"/>
    </location>
</feature>
<feature type="compositionally biased region" description="Polar residues" evidence="1">
    <location>
        <begin position="340"/>
        <end position="353"/>
    </location>
</feature>
<feature type="compositionally biased region" description="Basic and acidic residues" evidence="1">
    <location>
        <begin position="1107"/>
        <end position="1126"/>
    </location>
</feature>
<gene>
    <name evidence="3" type="ORF">E1301_Tti018212</name>
</gene>
<feature type="region of interest" description="Disordered" evidence="1">
    <location>
        <begin position="762"/>
        <end position="931"/>
    </location>
</feature>
<dbReference type="InterPro" id="IPR012677">
    <property type="entry name" value="Nucleotide-bd_a/b_plait_sf"/>
</dbReference>
<feature type="compositionally biased region" description="Polar residues" evidence="1">
    <location>
        <begin position="204"/>
        <end position="221"/>
    </location>
</feature>
<feature type="compositionally biased region" description="Low complexity" evidence="1">
    <location>
        <begin position="441"/>
        <end position="452"/>
    </location>
</feature>
<feature type="domain" description="RRM" evidence="2">
    <location>
        <begin position="1174"/>
        <end position="1248"/>
    </location>
</feature>
<evidence type="ECO:0000259" key="2">
    <source>
        <dbReference type="SMART" id="SM00360"/>
    </source>
</evidence>
<feature type="compositionally biased region" description="Basic residues" evidence="1">
    <location>
        <begin position="773"/>
        <end position="788"/>
    </location>
</feature>
<dbReference type="InterPro" id="IPR000504">
    <property type="entry name" value="RRM_dom"/>
</dbReference>
<organism evidence="3 4">
    <name type="scientific">Triplophysa tibetana</name>
    <dbReference type="NCBI Taxonomy" id="1572043"/>
    <lineage>
        <taxon>Eukaryota</taxon>
        <taxon>Metazoa</taxon>
        <taxon>Chordata</taxon>
        <taxon>Craniata</taxon>
        <taxon>Vertebrata</taxon>
        <taxon>Euteleostomi</taxon>
        <taxon>Actinopterygii</taxon>
        <taxon>Neopterygii</taxon>
        <taxon>Teleostei</taxon>
        <taxon>Ostariophysi</taxon>
        <taxon>Cypriniformes</taxon>
        <taxon>Nemacheilidae</taxon>
        <taxon>Triplophysa</taxon>
    </lineage>
</organism>
<feature type="compositionally biased region" description="Acidic residues" evidence="1">
    <location>
        <begin position="877"/>
        <end position="903"/>
    </location>
</feature>
<feature type="compositionally biased region" description="Basic and acidic residues" evidence="1">
    <location>
        <begin position="1060"/>
        <end position="1099"/>
    </location>
</feature>
<evidence type="ECO:0000313" key="4">
    <source>
        <dbReference type="Proteomes" id="UP000324632"/>
    </source>
</evidence>
<proteinExistence type="predicted"/>
<dbReference type="EMBL" id="SOYY01000017">
    <property type="protein sequence ID" value="KAA0709210.1"/>
    <property type="molecule type" value="Genomic_DNA"/>
</dbReference>
<feature type="domain" description="RRM" evidence="2">
    <location>
        <begin position="603"/>
        <end position="663"/>
    </location>
</feature>
<accession>A0A5A9NHP4</accession>
<feature type="compositionally biased region" description="Basic and acidic residues" evidence="1">
    <location>
        <begin position="952"/>
        <end position="967"/>
    </location>
</feature>
<feature type="domain" description="RRM" evidence="2">
    <location>
        <begin position="683"/>
        <end position="753"/>
    </location>
</feature>
<dbReference type="Gene3D" id="3.30.70.330">
    <property type="match status" value="3"/>
</dbReference>
<protein>
    <recommendedName>
        <fullName evidence="2">RRM domain-containing protein</fullName>
    </recommendedName>
</protein>
<dbReference type="PANTHER" id="PTHR15592">
    <property type="entry name" value="MATRIN 3/NUCLEAR PROTEIN 220-RELATED"/>
    <property type="match status" value="1"/>
</dbReference>
<feature type="compositionally biased region" description="Basic and acidic residues" evidence="1">
    <location>
        <begin position="977"/>
        <end position="998"/>
    </location>
</feature>
<dbReference type="GO" id="GO:0003723">
    <property type="term" value="F:RNA binding"/>
    <property type="evidence" value="ECO:0007669"/>
    <property type="project" value="InterPro"/>
</dbReference>
<dbReference type="SMART" id="SM00360">
    <property type="entry name" value="RRM"/>
    <property type="match status" value="3"/>
</dbReference>
<dbReference type="InterPro" id="IPR035979">
    <property type="entry name" value="RBD_domain_sf"/>
</dbReference>
<feature type="compositionally biased region" description="Polar residues" evidence="1">
    <location>
        <begin position="317"/>
        <end position="330"/>
    </location>
</feature>
<comment type="caution">
    <text evidence="3">The sequence shown here is derived from an EMBL/GenBank/DDBJ whole genome shotgun (WGS) entry which is preliminary data.</text>
</comment>
<dbReference type="Proteomes" id="UP000324632">
    <property type="component" value="Chromosome 17"/>
</dbReference>
<feature type="region of interest" description="Disordered" evidence="1">
    <location>
        <begin position="1"/>
        <end position="41"/>
    </location>
</feature>
<feature type="compositionally biased region" description="Basic and acidic residues" evidence="1">
    <location>
        <begin position="837"/>
        <end position="859"/>
    </location>
</feature>
<feature type="compositionally biased region" description="Basic and acidic residues" evidence="1">
    <location>
        <begin position="1005"/>
        <end position="1023"/>
    </location>
</feature>
<feature type="compositionally biased region" description="Polar residues" evidence="1">
    <location>
        <begin position="284"/>
        <end position="297"/>
    </location>
</feature>
<feature type="compositionally biased region" description="Low complexity" evidence="1">
    <location>
        <begin position="572"/>
        <end position="592"/>
    </location>
</feature>
<feature type="compositionally biased region" description="Basic and acidic residues" evidence="1">
    <location>
        <begin position="486"/>
        <end position="495"/>
    </location>
</feature>
<feature type="compositionally biased region" description="Basic and acidic residues" evidence="1">
    <location>
        <begin position="546"/>
        <end position="571"/>
    </location>
</feature>
<feature type="region of interest" description="Disordered" evidence="1">
    <location>
        <begin position="952"/>
        <end position="1142"/>
    </location>
</feature>
<feature type="region of interest" description="Disordered" evidence="1">
    <location>
        <begin position="1263"/>
        <end position="1283"/>
    </location>
</feature>
<dbReference type="Pfam" id="PF13893">
    <property type="entry name" value="RRM_5"/>
    <property type="match status" value="1"/>
</dbReference>
<evidence type="ECO:0000256" key="1">
    <source>
        <dbReference type="SAM" id="MobiDB-lite"/>
    </source>
</evidence>
<feature type="region of interest" description="Disordered" evidence="1">
    <location>
        <begin position="1308"/>
        <end position="1338"/>
    </location>
</feature>
<evidence type="ECO:0000313" key="3">
    <source>
        <dbReference type="EMBL" id="KAA0709210.1"/>
    </source>
</evidence>
<sequence>MSYNNPYRKPQDDFTTSHDMYLDSQRTYHRESGPYRSRVGTTSPEQIYSALSLTSEELSSIPPGKALSFLQSCGLDAGDLKTLAELPEHLISAEKLPELLGEIKKKKAANISSSRSCTLQHGSSSRSWEDRRYTEPVEYSLDLLGHQSYSHHREQAQTLDEQWGNVQPASSLAHTYTTPESNFVVEYNHLKDKDTYFDKAPYATESSRQKTTALSQSYSNYSRDDSQPAYLSNRDDSQPVYLSSIDVGRPSQLSSRDVGRPSQLSSRDVGRPSQLSSRDVGRPSQLSSRDVGQSSHLSSRDVGKPSYVSSKVFGQPSYPSSRDVGQSSHLSSRDVGKPSYLSSKDVGQTSYLSSKDVGQPSYLPSRDVGQPSYLASKNVGQTSYLASKNVVQPSYLASKNVGQPSYLASKNVGQPLPLIPNLFSRTVGQLSNLSSRDGGQSSFISSRGVSRSPHQSSRKSQPSHFSGRNVGQPYHQQKTGVQKVPTRKEASDFHGRTPPVFPYACVLCEITVLSNKDWSVHINGPQHANSQLSLVERYPEWDQKIHSARRNEPVPEKPISRTTQERGERSSSRNGSSSSRSGLSGSKSNNNLNKTEVNEKCKMVCVKFEVDEVNEAYLKQLLGQFGAIVKLTMFSRMAFVEMGSTDQAGDVVKYFLQNPLKVKAKLLEFSLSSLSSCSMIQTSCVVSFMPLPAGEGVSSELTAIAKRFGAVKHSLFLPSRGYVEMGSAQEASKFVEHYSTNSLKLKGKTIHVSFSAEYLKLGPEKEEPVSRSSNRRRRSLSPQRRSRSSRRDSPSPKRRSSVETSRSRRSSDSRKRRHSKEKSGRDNLSRSRSRKSPSKDQSKQTAKSAEEKTEDKIDQSDTLCDDSDLEGVAVIADDCEELNSEDEDYIEIDQEDDQEDDVDQGSSVALDEQDESEDMQDVKESDGICTDVETTKSGSVLKDTIADGSSECKDAKELLENKDATKEETEEGTDGSLECKEAQELRENKEIIKEESVERTNGSLECKEAQEHRETKEIKKEESVESTDGSLECKVSEELQENQGMQKDKTVDISNGSTEIVKEPRQNQEATKDKTVESTDGSLECKEAQENQEVQKDETVEISDVPNEFKESEELQQHKEVQKDNTDALEQEASDVPMNLDGWIPLDKFKEEMAEKGDAEEISTPSIGEEYGRVLEVKGFPPAKKYNEDDLLNIGKKCGEVAGCCVVRNHRKVEKALIEMVNASDASKLEAESKQQTFKLGGKVLRITVSTKYTQIKKRVRVESDSEKTEGETHVEEKNDEVVHGEGKNEEIMDVEEDNEEVMDIEEKNEEASHSSTPCEDISGMPAESQTSECAEAQKETNLATIMQTSSDEEEDYGKVLRIMNLPFTDEYTDADFVDIGERYGKVKRHWLFYPDHMGD</sequence>
<reference evidence="3 4" key="1">
    <citation type="journal article" date="2019" name="Mol. Ecol. Resour.">
        <title>Chromosome-level genome assembly of Triplophysa tibetana, a fish adapted to the harsh high-altitude environment of the Tibetan Plateau.</title>
        <authorList>
            <person name="Yang X."/>
            <person name="Liu H."/>
            <person name="Ma Z."/>
            <person name="Zou Y."/>
            <person name="Zou M."/>
            <person name="Mao Y."/>
            <person name="Li X."/>
            <person name="Wang H."/>
            <person name="Chen T."/>
            <person name="Wang W."/>
            <person name="Yang R."/>
        </authorList>
    </citation>
    <scope>NUCLEOTIDE SEQUENCE [LARGE SCALE GENOMIC DNA]</scope>
    <source>
        <strain evidence="3">TTIB1903HZAU</strain>
        <tissue evidence="3">Muscle</tissue>
    </source>
</reference>
<feature type="compositionally biased region" description="Polar residues" evidence="1">
    <location>
        <begin position="453"/>
        <end position="466"/>
    </location>
</feature>
<feature type="region of interest" description="Disordered" evidence="1">
    <location>
        <begin position="433"/>
        <end position="495"/>
    </location>
</feature>
<feature type="region of interest" description="Disordered" evidence="1">
    <location>
        <begin position="546"/>
        <end position="592"/>
    </location>
</feature>
<dbReference type="SUPFAM" id="SSF54928">
    <property type="entry name" value="RNA-binding domain, RBD"/>
    <property type="match status" value="3"/>
</dbReference>
<keyword evidence="4" id="KW-1185">Reference proteome</keyword>
<name>A0A5A9NHP4_9TELE</name>